<dbReference type="AlphaFoldDB" id="A0A1Z1MUJ7"/>
<dbReference type="RefSeq" id="YP_009399817.1">
    <property type="nucleotide sequence ID" value="NC_035298.1"/>
</dbReference>
<dbReference type="InterPro" id="IPR029057">
    <property type="entry name" value="PRTase-like"/>
</dbReference>
<keyword evidence="1" id="KW-0808">Transferase</keyword>
<keyword evidence="1" id="KW-0934">Plastid</keyword>
<reference evidence="1" key="1">
    <citation type="journal article" date="2017" name="J. Phycol.">
        <title>Analysis of chloroplast genomes and a supermatrix inform reclassification of the Rhodomelaceae (Rhodophyta).</title>
        <authorList>
            <person name="Diaz-Tapia P."/>
            <person name="Maggs C.A."/>
            <person name="West J.A."/>
            <person name="Verbruggen H."/>
        </authorList>
    </citation>
    <scope>NUCLEOTIDE SEQUENCE</scope>
    <source>
        <strain evidence="1">PD1820</strain>
    </source>
</reference>
<organism evidence="1">
    <name type="scientific">Digenea simplex</name>
    <name type="common">Marine red alga</name>
    <name type="synonym">Conferva simplex</name>
    <dbReference type="NCBI Taxonomy" id="945030"/>
    <lineage>
        <taxon>Eukaryota</taxon>
        <taxon>Rhodophyta</taxon>
        <taxon>Florideophyceae</taxon>
        <taxon>Rhodymeniophycidae</taxon>
        <taxon>Ceramiales</taxon>
        <taxon>Rhodomelaceae</taxon>
        <taxon>Polysiphonioideae</taxon>
        <taxon>Digenea</taxon>
    </lineage>
</organism>
<dbReference type="GeneID" id="33362340"/>
<name>A0A1Z1MUJ7_DIGSM</name>
<dbReference type="EMBL" id="MF101465">
    <property type="protein sequence ID" value="ARW69636.1"/>
    <property type="molecule type" value="Genomic_DNA"/>
</dbReference>
<dbReference type="Gene3D" id="3.40.50.2020">
    <property type="match status" value="1"/>
</dbReference>
<dbReference type="GO" id="GO:0016757">
    <property type="term" value="F:glycosyltransferase activity"/>
    <property type="evidence" value="ECO:0007669"/>
    <property type="project" value="UniProtKB-KW"/>
</dbReference>
<keyword evidence="1" id="KW-0328">Glycosyltransferase</keyword>
<keyword evidence="1" id="KW-0150">Chloroplast</keyword>
<gene>
    <name evidence="1" type="primary">upp</name>
</gene>
<protein>
    <submittedName>
        <fullName evidence="1">Uracil phosphoribosyltransferase</fullName>
    </submittedName>
</protein>
<sequence length="183" mass="21675">MQLNIYKISNPIIKLLSNSVKNNQIAMYEYQYRYLGLLIMYEAFRKYIEIDKIYIKYLNSIEDLYAVNCKQNYLIMSNLSDTYQMLSDIRLIVPNVRIIDINDETNLHNIITNNNETTYFILEKSLSNNNIISLINNLNTKKKIPLEKINIVCLYSYHEILNQIGNLYPMLTIYTTEIIYNNS</sequence>
<evidence type="ECO:0000313" key="1">
    <source>
        <dbReference type="EMBL" id="ARW69636.1"/>
    </source>
</evidence>
<accession>A0A1Z1MUJ7</accession>
<geneLocation type="chloroplast" evidence="1"/>
<proteinExistence type="predicted"/>